<organism evidence="2 3">
    <name type="scientific">Corynespora cassiicola Philippines</name>
    <dbReference type="NCBI Taxonomy" id="1448308"/>
    <lineage>
        <taxon>Eukaryota</taxon>
        <taxon>Fungi</taxon>
        <taxon>Dikarya</taxon>
        <taxon>Ascomycota</taxon>
        <taxon>Pezizomycotina</taxon>
        <taxon>Dothideomycetes</taxon>
        <taxon>Pleosporomycetidae</taxon>
        <taxon>Pleosporales</taxon>
        <taxon>Corynesporascaceae</taxon>
        <taxon>Corynespora</taxon>
    </lineage>
</organism>
<dbReference type="PANTHER" id="PTHR33112">
    <property type="entry name" value="DOMAIN PROTEIN, PUTATIVE-RELATED"/>
    <property type="match status" value="1"/>
</dbReference>
<dbReference type="Proteomes" id="UP000240883">
    <property type="component" value="Unassembled WGS sequence"/>
</dbReference>
<name>A0A2T2NL06_CORCC</name>
<protein>
    <submittedName>
        <fullName evidence="2">HET-domain-containing protein</fullName>
    </submittedName>
</protein>
<dbReference type="AlphaFoldDB" id="A0A2T2NL06"/>
<dbReference type="STRING" id="1448308.A0A2T2NL06"/>
<keyword evidence="3" id="KW-1185">Reference proteome</keyword>
<dbReference type="InterPro" id="IPR010730">
    <property type="entry name" value="HET"/>
</dbReference>
<dbReference type="EMBL" id="KZ678136">
    <property type="protein sequence ID" value="PSN66107.1"/>
    <property type="molecule type" value="Genomic_DNA"/>
</dbReference>
<sequence length="696" mass="79932">MSNETFCKACQMMFRGESKFDEAQLRFVHHVDAVSLALALLTKCPLCSKLWAGPKYSENHAEGLKSTTYIIQSDIEGPSPYVIDMSYEDPALIETQKIILYSFSELNDITKRLSDNTGTSSALDFLVTKYKQCHYNHLRCRSNLLGRGFIPKRVIDVGKDEDNVRLCQGNETDQGAKYATLSHCWGSSQPFKLTARTESQLRRGIPLSTLSRTFRDAIKVTRRLELQYLWIDSLCIFQDDLGDWASEARCMRDVYSHAACGLAATAAKDGSIGLFHKRDPTALMPLIVDAKCSRHSGLCFCFLPNGRYSIERMMGLTDNIDSSPLNKRAWVMQERYLSPRIAHFTRETLHWECHELFANELFPNGLPDWGLQNYRANRALKQLMNNFHRASTLDFSSEVTQRHYVTPSTAWKESLYEEWCSFRDAYSACQLTKGRDKLVALAGIVENVSEAMNSKFQTSFNGERSSLVSWNNKFLAGMWGAYFPRELCWMVYGDKELSPRVRPTKWRAPTWSWASTDCPVLRSHTTVKSYRQLYSWADIRQVVDVLDIQVDTKPSGELTRGFIRLKCRLLPVHSIKIETERLINMFIDENEELIPCSTQFDLYAPLIVKMDDLTLDYYGRSLDNLVLMIIQYALSEGGTITFVEGLVLMSPRTRSGAFKRVGSFIKFVHDKRERDFTMERLWARHKTACLQEIEIR</sequence>
<proteinExistence type="predicted"/>
<dbReference type="OrthoDB" id="2958217at2759"/>
<feature type="domain" description="Heterokaryon incompatibility" evidence="1">
    <location>
        <begin position="178"/>
        <end position="334"/>
    </location>
</feature>
<gene>
    <name evidence="2" type="ORF">BS50DRAFT_677389</name>
</gene>
<evidence type="ECO:0000259" key="1">
    <source>
        <dbReference type="Pfam" id="PF06985"/>
    </source>
</evidence>
<accession>A0A2T2NL06</accession>
<evidence type="ECO:0000313" key="3">
    <source>
        <dbReference type="Proteomes" id="UP000240883"/>
    </source>
</evidence>
<reference evidence="2 3" key="1">
    <citation type="journal article" date="2018" name="Front. Microbiol.">
        <title>Genome-Wide Analysis of Corynespora cassiicola Leaf Fall Disease Putative Effectors.</title>
        <authorList>
            <person name="Lopez D."/>
            <person name="Ribeiro S."/>
            <person name="Label P."/>
            <person name="Fumanal B."/>
            <person name="Venisse J.S."/>
            <person name="Kohler A."/>
            <person name="de Oliveira R.R."/>
            <person name="Labutti K."/>
            <person name="Lipzen A."/>
            <person name="Lail K."/>
            <person name="Bauer D."/>
            <person name="Ohm R.A."/>
            <person name="Barry K.W."/>
            <person name="Spatafora J."/>
            <person name="Grigoriev I.V."/>
            <person name="Martin F.M."/>
            <person name="Pujade-Renaud V."/>
        </authorList>
    </citation>
    <scope>NUCLEOTIDE SEQUENCE [LARGE SCALE GENOMIC DNA]</scope>
    <source>
        <strain evidence="2 3">Philippines</strain>
    </source>
</reference>
<evidence type="ECO:0000313" key="2">
    <source>
        <dbReference type="EMBL" id="PSN66107.1"/>
    </source>
</evidence>
<dbReference type="PANTHER" id="PTHR33112:SF10">
    <property type="entry name" value="TOL"/>
    <property type="match status" value="1"/>
</dbReference>
<dbReference type="Pfam" id="PF06985">
    <property type="entry name" value="HET"/>
    <property type="match status" value="1"/>
</dbReference>